<feature type="transmembrane region" description="Helical" evidence="6">
    <location>
        <begin position="119"/>
        <end position="140"/>
    </location>
</feature>
<reference evidence="7 8" key="1">
    <citation type="submission" date="2018-06" db="EMBL/GenBank/DDBJ databases">
        <title>Comparative genomics of Brasilonema spp. strains.</title>
        <authorList>
            <person name="Alvarenga D.O."/>
            <person name="Fiore M.F."/>
            <person name="Varani A.M."/>
        </authorList>
    </citation>
    <scope>NUCLEOTIDE SEQUENCE [LARGE SCALE GENOMIC DNA]</scope>
    <source>
        <strain evidence="7 8">SPC951</strain>
    </source>
</reference>
<dbReference type="PIRSF" id="PIRSF006324">
    <property type="entry name" value="LeuE"/>
    <property type="match status" value="1"/>
</dbReference>
<comment type="subcellular location">
    <subcellularLocation>
        <location evidence="1">Cell membrane</location>
        <topology evidence="1">Multi-pass membrane protein</topology>
    </subcellularLocation>
</comment>
<sequence>MQFLGDWLTIFTSGCLVIMSPGPNFVLTLRNSLAHSKQAGIYTALGVTAGDLIHVICWLIGIGVIISKSILLFNLLKWLGAAYLIYLGIKSLQAKHQDNFVEEQTSSELKSLTAFKNGFLTCLLNPKVTLFLLALFTQIIRPDTPLALQIIYGLTIVGIEFTWLAFVATVVCVAAIKRRFLSISHWFERIMGAVLIFLALRLALAKAHD</sequence>
<organism evidence="7 8">
    <name type="scientific">Brasilonema bromeliae SPC951</name>
    <dbReference type="NCBI Taxonomy" id="385972"/>
    <lineage>
        <taxon>Bacteria</taxon>
        <taxon>Bacillati</taxon>
        <taxon>Cyanobacteriota</taxon>
        <taxon>Cyanophyceae</taxon>
        <taxon>Nostocales</taxon>
        <taxon>Scytonemataceae</taxon>
        <taxon>Brasilonema</taxon>
        <taxon>Bromeliae group (in: Brasilonema)</taxon>
    </lineage>
</organism>
<name>A0ABX1P802_9CYAN</name>
<feature type="transmembrane region" description="Helical" evidence="6">
    <location>
        <begin position="39"/>
        <end position="65"/>
    </location>
</feature>
<comment type="caution">
    <text evidence="7">The sequence shown here is derived from an EMBL/GenBank/DDBJ whole genome shotgun (WGS) entry which is preliminary data.</text>
</comment>
<dbReference type="RefSeq" id="WP_169155049.1">
    <property type="nucleotide sequence ID" value="NZ_CAWPJE010000024.1"/>
</dbReference>
<feature type="transmembrane region" description="Helical" evidence="6">
    <location>
        <begin position="186"/>
        <end position="204"/>
    </location>
</feature>
<feature type="transmembrane region" description="Helical" evidence="6">
    <location>
        <begin position="71"/>
        <end position="89"/>
    </location>
</feature>
<evidence type="ECO:0000256" key="6">
    <source>
        <dbReference type="SAM" id="Phobius"/>
    </source>
</evidence>
<keyword evidence="2" id="KW-1003">Cell membrane</keyword>
<feature type="transmembrane region" description="Helical" evidence="6">
    <location>
        <begin position="146"/>
        <end position="174"/>
    </location>
</feature>
<evidence type="ECO:0000313" key="8">
    <source>
        <dbReference type="Proteomes" id="UP000718564"/>
    </source>
</evidence>
<dbReference type="EMBL" id="QMEB01000059">
    <property type="protein sequence ID" value="NMG19786.1"/>
    <property type="molecule type" value="Genomic_DNA"/>
</dbReference>
<evidence type="ECO:0000256" key="1">
    <source>
        <dbReference type="ARBA" id="ARBA00004651"/>
    </source>
</evidence>
<accession>A0ABX1P802</accession>
<dbReference type="InterPro" id="IPR001123">
    <property type="entry name" value="LeuE-type"/>
</dbReference>
<evidence type="ECO:0000256" key="4">
    <source>
        <dbReference type="ARBA" id="ARBA00022989"/>
    </source>
</evidence>
<protein>
    <submittedName>
        <fullName evidence="7">LysE family translocator</fullName>
    </submittedName>
</protein>
<keyword evidence="5 6" id="KW-0472">Membrane</keyword>
<dbReference type="PANTHER" id="PTHR30086">
    <property type="entry name" value="ARGININE EXPORTER PROTEIN ARGO"/>
    <property type="match status" value="1"/>
</dbReference>
<keyword evidence="8" id="KW-1185">Reference proteome</keyword>
<evidence type="ECO:0000256" key="5">
    <source>
        <dbReference type="ARBA" id="ARBA00023136"/>
    </source>
</evidence>
<keyword evidence="3 6" id="KW-0812">Transmembrane</keyword>
<gene>
    <name evidence="7" type="ORF">DP116_10060</name>
</gene>
<feature type="transmembrane region" description="Helical" evidence="6">
    <location>
        <begin position="6"/>
        <end position="27"/>
    </location>
</feature>
<evidence type="ECO:0000313" key="7">
    <source>
        <dbReference type="EMBL" id="NMG19786.1"/>
    </source>
</evidence>
<dbReference type="Pfam" id="PF01810">
    <property type="entry name" value="LysE"/>
    <property type="match status" value="1"/>
</dbReference>
<evidence type="ECO:0000256" key="3">
    <source>
        <dbReference type="ARBA" id="ARBA00022692"/>
    </source>
</evidence>
<dbReference type="Proteomes" id="UP000718564">
    <property type="component" value="Unassembled WGS sequence"/>
</dbReference>
<proteinExistence type="predicted"/>
<dbReference type="PANTHER" id="PTHR30086:SF20">
    <property type="entry name" value="ARGININE EXPORTER PROTEIN ARGO-RELATED"/>
    <property type="match status" value="1"/>
</dbReference>
<keyword evidence="4 6" id="KW-1133">Transmembrane helix</keyword>
<evidence type="ECO:0000256" key="2">
    <source>
        <dbReference type="ARBA" id="ARBA00022475"/>
    </source>
</evidence>